<dbReference type="OrthoDB" id="10059050at2759"/>
<dbReference type="Proteomes" id="UP000677228">
    <property type="component" value="Unassembled WGS sequence"/>
</dbReference>
<dbReference type="Proteomes" id="UP000663829">
    <property type="component" value="Unassembled WGS sequence"/>
</dbReference>
<dbReference type="EMBL" id="CAJOBA010024256">
    <property type="protein sequence ID" value="CAF3925802.1"/>
    <property type="molecule type" value="Genomic_DNA"/>
</dbReference>
<keyword evidence="5" id="KW-1185">Reference proteome</keyword>
<dbReference type="EMBL" id="CAJOBC010000382">
    <property type="protein sequence ID" value="CAF3579087.1"/>
    <property type="molecule type" value="Genomic_DNA"/>
</dbReference>
<comment type="caution">
    <text evidence="1">The sequence shown here is derived from an EMBL/GenBank/DDBJ whole genome shotgun (WGS) entry which is preliminary data.</text>
</comment>
<protein>
    <submittedName>
        <fullName evidence="1">Uncharacterized protein</fullName>
    </submittedName>
</protein>
<dbReference type="AlphaFoldDB" id="A0A813SD12"/>
<accession>A0A813SD12</accession>
<dbReference type="EMBL" id="CAJNOK010011273">
    <property type="protein sequence ID" value="CAF1136397.1"/>
    <property type="molecule type" value="Genomic_DNA"/>
</dbReference>
<gene>
    <name evidence="1" type="ORF">GPM918_LOCUS3173</name>
    <name evidence="2" type="ORF">OVA965_LOCUS20909</name>
    <name evidence="3" type="ORF">SRO942_LOCUS3183</name>
    <name evidence="4" type="ORF">TMI583_LOCUS21428</name>
</gene>
<proteinExistence type="predicted"/>
<evidence type="ECO:0000313" key="5">
    <source>
        <dbReference type="Proteomes" id="UP000663829"/>
    </source>
</evidence>
<organism evidence="1 5">
    <name type="scientific">Didymodactylos carnosus</name>
    <dbReference type="NCBI Taxonomy" id="1234261"/>
    <lineage>
        <taxon>Eukaryota</taxon>
        <taxon>Metazoa</taxon>
        <taxon>Spiralia</taxon>
        <taxon>Gnathifera</taxon>
        <taxon>Rotifera</taxon>
        <taxon>Eurotatoria</taxon>
        <taxon>Bdelloidea</taxon>
        <taxon>Philodinida</taxon>
        <taxon>Philodinidae</taxon>
        <taxon>Didymodactylos</taxon>
    </lineage>
</organism>
<dbReference type="EMBL" id="CAJNOQ010000380">
    <property type="protein sequence ID" value="CAF0794424.1"/>
    <property type="molecule type" value="Genomic_DNA"/>
</dbReference>
<dbReference type="Proteomes" id="UP000681722">
    <property type="component" value="Unassembled WGS sequence"/>
</dbReference>
<name>A0A813SD12_9BILA</name>
<dbReference type="Proteomes" id="UP000682733">
    <property type="component" value="Unassembled WGS sequence"/>
</dbReference>
<reference evidence="1" key="1">
    <citation type="submission" date="2021-02" db="EMBL/GenBank/DDBJ databases">
        <authorList>
            <person name="Nowell W R."/>
        </authorList>
    </citation>
    <scope>NUCLEOTIDE SEQUENCE</scope>
</reference>
<evidence type="ECO:0000313" key="2">
    <source>
        <dbReference type="EMBL" id="CAF1136397.1"/>
    </source>
</evidence>
<evidence type="ECO:0000313" key="1">
    <source>
        <dbReference type="EMBL" id="CAF0794424.1"/>
    </source>
</evidence>
<sequence length="202" mass="22842">MKRTWHLPRAKLPTLGLMAVVHRSDFDSIESNNENNCRPSNLLAEQLSSSSYRTTYNCEQPPGSIDSEFFKKLENITSIRSSIPRPQISSTIDTLNSLQVRSDNSDSFSGFDELDEIEFVSNMMNDLTKDDNINDDLIEALNPHFAIPRANPVLKPTGLFSVSTYFKCSRVTAISSSHNRGSKLMQELINKYYVTAYFTSIK</sequence>
<evidence type="ECO:0000313" key="4">
    <source>
        <dbReference type="EMBL" id="CAF3925802.1"/>
    </source>
</evidence>
<evidence type="ECO:0000313" key="3">
    <source>
        <dbReference type="EMBL" id="CAF3579087.1"/>
    </source>
</evidence>